<dbReference type="PROSITE" id="PS51763">
    <property type="entry name" value="CBM10"/>
    <property type="match status" value="2"/>
</dbReference>
<feature type="non-terminal residue" evidence="5">
    <location>
        <position position="69"/>
    </location>
</feature>
<feature type="domain" description="CBM10" evidence="4">
    <location>
        <begin position="1"/>
        <end position="31"/>
    </location>
</feature>
<feature type="domain" description="CBM10" evidence="4">
    <location>
        <begin position="36"/>
        <end position="69"/>
    </location>
</feature>
<name>A0A1Y1VEW7_9FUNG</name>
<evidence type="ECO:0000313" key="5">
    <source>
        <dbReference type="EMBL" id="ORX54319.1"/>
    </source>
</evidence>
<evidence type="ECO:0000256" key="1">
    <source>
        <dbReference type="ARBA" id="ARBA00022729"/>
    </source>
</evidence>
<evidence type="ECO:0000256" key="3">
    <source>
        <dbReference type="ARBA" id="ARBA00022801"/>
    </source>
</evidence>
<keyword evidence="1" id="KW-0732">Signal</keyword>
<feature type="non-terminal residue" evidence="5">
    <location>
        <position position="1"/>
    </location>
</feature>
<protein>
    <recommendedName>
        <fullName evidence="4">CBM10 domain-containing protein</fullName>
    </recommendedName>
</protein>
<dbReference type="Gene3D" id="3.90.1220.10">
    <property type="entry name" value="Cellulose docking domain, dockering"/>
    <property type="match status" value="2"/>
</dbReference>
<evidence type="ECO:0000313" key="6">
    <source>
        <dbReference type="Proteomes" id="UP000193719"/>
    </source>
</evidence>
<dbReference type="EMBL" id="MCFH01000011">
    <property type="protein sequence ID" value="ORX54319.1"/>
    <property type="molecule type" value="Genomic_DNA"/>
</dbReference>
<keyword evidence="2" id="KW-0677">Repeat</keyword>
<reference evidence="5 6" key="2">
    <citation type="submission" date="2016-08" db="EMBL/GenBank/DDBJ databases">
        <title>Pervasive Adenine N6-methylation of Active Genes in Fungi.</title>
        <authorList>
            <consortium name="DOE Joint Genome Institute"/>
            <person name="Mondo S.J."/>
            <person name="Dannebaum R.O."/>
            <person name="Kuo R.C."/>
            <person name="Labutti K."/>
            <person name="Haridas S."/>
            <person name="Kuo A."/>
            <person name="Salamov A."/>
            <person name="Ahrendt S.R."/>
            <person name="Lipzen A."/>
            <person name="Sullivan W."/>
            <person name="Andreopoulos W.B."/>
            <person name="Clum A."/>
            <person name="Lindquist E."/>
            <person name="Daum C."/>
            <person name="Ramamoorthy G.K."/>
            <person name="Gryganskyi A."/>
            <person name="Culley D."/>
            <person name="Magnuson J.K."/>
            <person name="James T.Y."/>
            <person name="O'Malley M.A."/>
            <person name="Stajich J.E."/>
            <person name="Spatafora J.W."/>
            <person name="Visel A."/>
            <person name="Grigoriev I.V."/>
        </authorList>
    </citation>
    <scope>NUCLEOTIDE SEQUENCE [LARGE SCALE GENOMIC DNA]</scope>
    <source>
        <strain evidence="6">finn</strain>
    </source>
</reference>
<dbReference type="SUPFAM" id="SSF64571">
    <property type="entry name" value="Cellulose docking domain, dockering"/>
    <property type="match status" value="2"/>
</dbReference>
<keyword evidence="3" id="KW-0378">Hydrolase</keyword>
<comment type="caution">
    <text evidence="5">The sequence shown here is derived from an EMBL/GenBank/DDBJ whole genome shotgun (WGS) entry which is preliminary data.</text>
</comment>
<reference evidence="5 6" key="1">
    <citation type="submission" date="2016-08" db="EMBL/GenBank/DDBJ databases">
        <title>Genomes of anaerobic fungi encode conserved fungal cellulosomes for biomass hydrolysis.</title>
        <authorList>
            <consortium name="DOE Joint Genome Institute"/>
            <person name="Haitjema C.H."/>
            <person name="Gilmore S.P."/>
            <person name="Henske J.K."/>
            <person name="Solomon K.V."/>
            <person name="De Groot R."/>
            <person name="Kuo A."/>
            <person name="Mondo S.J."/>
            <person name="Salamov A.A."/>
            <person name="Labutti K."/>
            <person name="Zhao Z."/>
            <person name="Chiniquy J."/>
            <person name="Barry K."/>
            <person name="Brewer H.M."/>
            <person name="Purvine S.O."/>
            <person name="Wright A.T."/>
            <person name="Boxma B."/>
            <person name="Van Alen T."/>
            <person name="Hackstein J.H."/>
            <person name="Baker S.E."/>
            <person name="Grigoriev I.V."/>
            <person name="O'Malley M.A."/>
        </authorList>
    </citation>
    <scope>NUCLEOTIDE SEQUENCE [LARGE SCALE GENOMIC DNA]</scope>
    <source>
        <strain evidence="6">finn</strain>
    </source>
</reference>
<evidence type="ECO:0000256" key="2">
    <source>
        <dbReference type="ARBA" id="ARBA00022737"/>
    </source>
</evidence>
<proteinExistence type="predicted"/>
<dbReference type="InterPro" id="IPR002883">
    <property type="entry name" value="CBM10/Dockerin_dom"/>
</dbReference>
<evidence type="ECO:0000259" key="4">
    <source>
        <dbReference type="PROSITE" id="PS51763"/>
    </source>
</evidence>
<dbReference type="AlphaFoldDB" id="A0A1Y1VEW7"/>
<dbReference type="Proteomes" id="UP000193719">
    <property type="component" value="Unassembled WGS sequence"/>
</dbReference>
<dbReference type="InterPro" id="IPR009034">
    <property type="entry name" value="Dockerin_dom_fun_sf"/>
</dbReference>
<dbReference type="OrthoDB" id="10378681at2759"/>
<accession>A0A1Y1VEW7</accession>
<dbReference type="GO" id="GO:0016787">
    <property type="term" value="F:hydrolase activity"/>
    <property type="evidence" value="ECO:0007669"/>
    <property type="project" value="UniProtKB-KW"/>
</dbReference>
<organism evidence="5 6">
    <name type="scientific">Piromyces finnis</name>
    <dbReference type="NCBI Taxonomy" id="1754191"/>
    <lineage>
        <taxon>Eukaryota</taxon>
        <taxon>Fungi</taxon>
        <taxon>Fungi incertae sedis</taxon>
        <taxon>Chytridiomycota</taxon>
        <taxon>Chytridiomycota incertae sedis</taxon>
        <taxon>Neocallimastigomycetes</taxon>
        <taxon>Neocallimastigales</taxon>
        <taxon>Neocallimastigaceae</taxon>
        <taxon>Piromyces</taxon>
    </lineage>
</organism>
<keyword evidence="6" id="KW-1185">Reference proteome</keyword>
<gene>
    <name evidence="5" type="ORF">BCR36DRAFT_266393</name>
</gene>
<sequence length="69" mass="8141">YKCCDSGTTEVNEIDKVGYWSIDKGDWCYIRECLSNTFGYPYEYPCCKSCDVSYVDNDGDWNIENNYWC</sequence>
<dbReference type="Pfam" id="PF02013">
    <property type="entry name" value="CBM_10"/>
    <property type="match status" value="1"/>
</dbReference>